<gene>
    <name evidence="3" type="ORF">SAMN06295937_101626</name>
</gene>
<evidence type="ECO:0000256" key="1">
    <source>
        <dbReference type="SAM" id="MobiDB-lite"/>
    </source>
</evidence>
<keyword evidence="4" id="KW-1185">Reference proteome</keyword>
<reference evidence="4" key="1">
    <citation type="submission" date="2017-02" db="EMBL/GenBank/DDBJ databases">
        <authorList>
            <person name="Varghese N."/>
            <person name="Submissions S."/>
        </authorList>
    </citation>
    <scope>NUCLEOTIDE SEQUENCE [LARGE SCALE GENOMIC DNA]</scope>
    <source>
        <strain evidence="4">R11H</strain>
    </source>
</reference>
<dbReference type="EMBL" id="FUYP01000016">
    <property type="protein sequence ID" value="SKB74825.1"/>
    <property type="molecule type" value="Genomic_DNA"/>
</dbReference>
<protein>
    <submittedName>
        <fullName evidence="3">Uncharacterized protein</fullName>
    </submittedName>
</protein>
<dbReference type="AlphaFoldDB" id="A0A1T5DT05"/>
<feature type="transmembrane region" description="Helical" evidence="2">
    <location>
        <begin position="62"/>
        <end position="86"/>
    </location>
</feature>
<accession>A0A1T5DT05</accession>
<name>A0A1T5DT05_9SPHN</name>
<feature type="region of interest" description="Disordered" evidence="1">
    <location>
        <begin position="142"/>
        <end position="162"/>
    </location>
</feature>
<keyword evidence="2" id="KW-0812">Transmembrane</keyword>
<keyword evidence="2" id="KW-0472">Membrane</keyword>
<dbReference type="RefSeq" id="WP_176141604.1">
    <property type="nucleotide sequence ID" value="NZ_FUYP01000016.1"/>
</dbReference>
<evidence type="ECO:0000313" key="3">
    <source>
        <dbReference type="EMBL" id="SKB74825.1"/>
    </source>
</evidence>
<feature type="transmembrane region" description="Helical" evidence="2">
    <location>
        <begin position="106"/>
        <end position="126"/>
    </location>
</feature>
<sequence>MRIAVFATLLLAALIYAARKGGGPERVMVGIALIILLWDRLLVLLGAVTYQRVDVGYLAQDLFGAAATLVLALFAKRFWPLLAAVLHTLPLLAHFARAVDIAVNPVVYLTMQVAASWLIPPLLIAATWRHQQRLRRTGSYPSWRRWSRSSPQPTPNGSQQAY</sequence>
<organism evidence="3 4">
    <name type="scientific">Sphingopyxis flava</name>
    <dbReference type="NCBI Taxonomy" id="1507287"/>
    <lineage>
        <taxon>Bacteria</taxon>
        <taxon>Pseudomonadati</taxon>
        <taxon>Pseudomonadota</taxon>
        <taxon>Alphaproteobacteria</taxon>
        <taxon>Sphingomonadales</taxon>
        <taxon>Sphingomonadaceae</taxon>
        <taxon>Sphingopyxis</taxon>
    </lineage>
</organism>
<evidence type="ECO:0000256" key="2">
    <source>
        <dbReference type="SAM" id="Phobius"/>
    </source>
</evidence>
<feature type="transmembrane region" description="Helical" evidence="2">
    <location>
        <begin position="27"/>
        <end position="50"/>
    </location>
</feature>
<keyword evidence="2" id="KW-1133">Transmembrane helix</keyword>
<proteinExistence type="predicted"/>
<evidence type="ECO:0000313" key="4">
    <source>
        <dbReference type="Proteomes" id="UP000190044"/>
    </source>
</evidence>
<dbReference type="Proteomes" id="UP000190044">
    <property type="component" value="Unassembled WGS sequence"/>
</dbReference>